<comment type="caution">
    <text evidence="1">The sequence shown here is derived from an EMBL/GenBank/DDBJ whole genome shotgun (WGS) entry which is preliminary data.</text>
</comment>
<gene>
    <name evidence="1" type="ORF">AVEN_133808_1</name>
</gene>
<reference evidence="1 2" key="1">
    <citation type="journal article" date="2019" name="Sci. Rep.">
        <title>Orb-weaving spider Araneus ventricosus genome elucidates the spidroin gene catalogue.</title>
        <authorList>
            <person name="Kono N."/>
            <person name="Nakamura H."/>
            <person name="Ohtoshi R."/>
            <person name="Moran D.A.P."/>
            <person name="Shinohara A."/>
            <person name="Yoshida Y."/>
            <person name="Fujiwara M."/>
            <person name="Mori M."/>
            <person name="Tomita M."/>
            <person name="Arakawa K."/>
        </authorList>
    </citation>
    <scope>NUCLEOTIDE SEQUENCE [LARGE SCALE GENOMIC DNA]</scope>
</reference>
<dbReference type="OrthoDB" id="6146839at2759"/>
<dbReference type="EMBL" id="BGPR01004143">
    <property type="protein sequence ID" value="GBM96445.1"/>
    <property type="molecule type" value="Genomic_DNA"/>
</dbReference>
<keyword evidence="2" id="KW-1185">Reference proteome</keyword>
<evidence type="ECO:0000313" key="1">
    <source>
        <dbReference type="EMBL" id="GBM96445.1"/>
    </source>
</evidence>
<dbReference type="Proteomes" id="UP000499080">
    <property type="component" value="Unassembled WGS sequence"/>
</dbReference>
<accession>A0A4Y2K3P3</accession>
<protein>
    <submittedName>
        <fullName evidence="1">Uncharacterized protein</fullName>
    </submittedName>
</protein>
<sequence>MSAKCLKGEQWIKEIINSGSDSDEGNECNLEFRKRRENSPARILNTSVSEESEEPEIRIDTPSGIKWTSKKHSPKLHDFTPQHSVVVGNNLNHSSRVLEYFLIFFLKI</sequence>
<organism evidence="1 2">
    <name type="scientific">Araneus ventricosus</name>
    <name type="common">Orbweaver spider</name>
    <name type="synonym">Epeira ventricosa</name>
    <dbReference type="NCBI Taxonomy" id="182803"/>
    <lineage>
        <taxon>Eukaryota</taxon>
        <taxon>Metazoa</taxon>
        <taxon>Ecdysozoa</taxon>
        <taxon>Arthropoda</taxon>
        <taxon>Chelicerata</taxon>
        <taxon>Arachnida</taxon>
        <taxon>Araneae</taxon>
        <taxon>Araneomorphae</taxon>
        <taxon>Entelegynae</taxon>
        <taxon>Araneoidea</taxon>
        <taxon>Araneidae</taxon>
        <taxon>Araneus</taxon>
    </lineage>
</organism>
<dbReference type="AlphaFoldDB" id="A0A4Y2K3P3"/>
<proteinExistence type="predicted"/>
<evidence type="ECO:0000313" key="2">
    <source>
        <dbReference type="Proteomes" id="UP000499080"/>
    </source>
</evidence>
<name>A0A4Y2K3P3_ARAVE</name>